<accession>A0AAU7YNL4</accession>
<name>A0AAU7YNL4_9PHYC</name>
<sequence length="467" mass="53831">MNKYTLNGTLYAPYQVDGVKWMHDMEHQTSGPKGGFLCDEMGVGKTIQIIATMLRNPKPHTLIVVPKTIVTQWSTEISKFAPGLSTHVYDGPDRTTNVEDLKKVDVVICPYSLVYNRKTILHAMKWDRVVLDEAHEIRNRKSETFKAVYKLDADIRWLATGTPVFNSMEDFVSLCMFLGLSKDLVQAMYDEIRDIYILRRTKADSVGKLPRCHFENVELEMYEEERRIYEQAFFESQEYISELKTVAASIGSRAMQILECLLRVRQTMTWPQLYLDGMTKKQDVERIIWQHSTKKIDTLKHDISQHPEEKAVIFCQFRGEMDHLEEVFRGRVWRIDGMVEKDVRHTRLEEFKAAPAGSVLIVQIKCGGVGLNIQCASRVYIMAPSWNPATELQAIGRCHRTGQTREVFVKKYVYSDTPTVRSVDLAMMALQGHKAQVCTEVLNDEKVGYQIPVKYEKSIDAIRKIFQ</sequence>
<dbReference type="CDD" id="cd18008">
    <property type="entry name" value="DEXDc_SHPRH-like"/>
    <property type="match status" value="1"/>
</dbReference>
<dbReference type="SMART" id="SM00490">
    <property type="entry name" value="HELICc"/>
    <property type="match status" value="1"/>
</dbReference>
<evidence type="ECO:0000256" key="2">
    <source>
        <dbReference type="ARBA" id="ARBA00022801"/>
    </source>
</evidence>
<evidence type="ECO:0000313" key="6">
    <source>
        <dbReference type="EMBL" id="XCA47399.1"/>
    </source>
</evidence>
<dbReference type="InterPro" id="IPR049730">
    <property type="entry name" value="SNF2/RAD54-like_C"/>
</dbReference>
<evidence type="ECO:0008006" key="7">
    <source>
        <dbReference type="Google" id="ProtNLM"/>
    </source>
</evidence>
<evidence type="ECO:0000259" key="5">
    <source>
        <dbReference type="PROSITE" id="PS51194"/>
    </source>
</evidence>
<dbReference type="EMBL" id="PP911589">
    <property type="protein sequence ID" value="XCA47399.1"/>
    <property type="molecule type" value="Genomic_DNA"/>
</dbReference>
<dbReference type="Pfam" id="PF00176">
    <property type="entry name" value="SNF2-rel_dom"/>
    <property type="match status" value="1"/>
</dbReference>
<keyword evidence="1" id="KW-0547">Nucleotide-binding</keyword>
<dbReference type="Pfam" id="PF00271">
    <property type="entry name" value="Helicase_C"/>
    <property type="match status" value="1"/>
</dbReference>
<dbReference type="GO" id="GO:0016787">
    <property type="term" value="F:hydrolase activity"/>
    <property type="evidence" value="ECO:0007669"/>
    <property type="project" value="UniProtKB-KW"/>
</dbReference>
<proteinExistence type="predicted"/>
<dbReference type="PROSITE" id="PS51194">
    <property type="entry name" value="HELICASE_CTER"/>
    <property type="match status" value="1"/>
</dbReference>
<dbReference type="GO" id="GO:0008094">
    <property type="term" value="F:ATP-dependent activity, acting on DNA"/>
    <property type="evidence" value="ECO:0007669"/>
    <property type="project" value="TreeGrafter"/>
</dbReference>
<evidence type="ECO:0000256" key="1">
    <source>
        <dbReference type="ARBA" id="ARBA00022741"/>
    </source>
</evidence>
<dbReference type="GO" id="GO:0005524">
    <property type="term" value="F:ATP binding"/>
    <property type="evidence" value="ECO:0007669"/>
    <property type="project" value="UniProtKB-KW"/>
</dbReference>
<dbReference type="Gene3D" id="3.40.50.10810">
    <property type="entry name" value="Tandem AAA-ATPase domain"/>
    <property type="match status" value="1"/>
</dbReference>
<dbReference type="InterPro" id="IPR014001">
    <property type="entry name" value="Helicase_ATP-bd"/>
</dbReference>
<dbReference type="GO" id="GO:0006281">
    <property type="term" value="P:DNA repair"/>
    <property type="evidence" value="ECO:0007669"/>
    <property type="project" value="TreeGrafter"/>
</dbReference>
<dbReference type="InterPro" id="IPR050628">
    <property type="entry name" value="SNF2_RAD54_helicase_TF"/>
</dbReference>
<evidence type="ECO:0000256" key="3">
    <source>
        <dbReference type="ARBA" id="ARBA00022840"/>
    </source>
</evidence>
<evidence type="ECO:0000259" key="4">
    <source>
        <dbReference type="PROSITE" id="PS51192"/>
    </source>
</evidence>
<feature type="domain" description="Helicase ATP-binding" evidence="4">
    <location>
        <begin position="26"/>
        <end position="181"/>
    </location>
</feature>
<dbReference type="InterPro" id="IPR001650">
    <property type="entry name" value="Helicase_C-like"/>
</dbReference>
<protein>
    <recommendedName>
        <fullName evidence="7">Helicase</fullName>
    </recommendedName>
</protein>
<dbReference type="Gene3D" id="3.40.50.300">
    <property type="entry name" value="P-loop containing nucleotide triphosphate hydrolases"/>
    <property type="match status" value="1"/>
</dbReference>
<dbReference type="SMART" id="SM00487">
    <property type="entry name" value="DEXDc"/>
    <property type="match status" value="1"/>
</dbReference>
<reference evidence="6" key="1">
    <citation type="submission" date="2024-06" db="EMBL/GenBank/DDBJ databases">
        <title>Evidence of context-dependent and transient costs of resisting viral infection in isolates of the marine microalga Micromonas sp. (class Mamiellophyceae).</title>
        <authorList>
            <person name="Bedi de Silva A."/>
            <person name="Schvarcz C.R."/>
            <person name="Steward G.R."/>
            <person name="Edwards K.F."/>
        </authorList>
    </citation>
    <scope>NUCLEOTIDE SEQUENCE</scope>
    <source>
        <strain evidence="6">McV-KB2</strain>
    </source>
</reference>
<keyword evidence="2" id="KW-0378">Hydrolase</keyword>
<organism evidence="6">
    <name type="scientific">Micromonas commoda virus</name>
    <dbReference type="NCBI Taxonomy" id="3057169"/>
    <lineage>
        <taxon>Viruses</taxon>
        <taxon>Varidnaviria</taxon>
        <taxon>Bamfordvirae</taxon>
        <taxon>Nucleocytoviricota</taxon>
        <taxon>Megaviricetes</taxon>
        <taxon>Algavirales</taxon>
        <taxon>Phycodnaviridae</taxon>
    </lineage>
</organism>
<dbReference type="InterPro" id="IPR027417">
    <property type="entry name" value="P-loop_NTPase"/>
</dbReference>
<dbReference type="PANTHER" id="PTHR45626">
    <property type="entry name" value="TRANSCRIPTION TERMINATION FACTOR 2-RELATED"/>
    <property type="match status" value="1"/>
</dbReference>
<dbReference type="SUPFAM" id="SSF52540">
    <property type="entry name" value="P-loop containing nucleoside triphosphate hydrolases"/>
    <property type="match status" value="2"/>
</dbReference>
<dbReference type="CDD" id="cd18793">
    <property type="entry name" value="SF2_C_SNF"/>
    <property type="match status" value="1"/>
</dbReference>
<dbReference type="InterPro" id="IPR038718">
    <property type="entry name" value="SNF2-like_sf"/>
</dbReference>
<dbReference type="PROSITE" id="PS51192">
    <property type="entry name" value="HELICASE_ATP_BIND_1"/>
    <property type="match status" value="1"/>
</dbReference>
<dbReference type="InterPro" id="IPR000330">
    <property type="entry name" value="SNF2_N"/>
</dbReference>
<keyword evidence="3" id="KW-0067">ATP-binding</keyword>
<feature type="domain" description="Helicase C-terminal" evidence="5">
    <location>
        <begin position="283"/>
        <end position="459"/>
    </location>
</feature>